<evidence type="ECO:0000256" key="9">
    <source>
        <dbReference type="ARBA" id="ARBA00023235"/>
    </source>
</evidence>
<evidence type="ECO:0000256" key="13">
    <source>
        <dbReference type="HAMAP-Rule" id="MF_01201"/>
    </source>
</evidence>
<dbReference type="InterPro" id="IPR000821">
    <property type="entry name" value="Ala_racemase"/>
</dbReference>
<feature type="active site" description="Proton acceptor; specific for D-alanine" evidence="13">
    <location>
        <position position="41"/>
    </location>
</feature>
<dbReference type="Gene3D" id="3.20.20.10">
    <property type="entry name" value="Alanine racemase"/>
    <property type="match status" value="1"/>
</dbReference>
<gene>
    <name evidence="17" type="ORF">D356_00346</name>
</gene>
<evidence type="ECO:0000313" key="17">
    <source>
        <dbReference type="EMBL" id="EPI15339.1"/>
    </source>
</evidence>
<evidence type="ECO:0000256" key="15">
    <source>
        <dbReference type="PIRSR" id="PIRSR600821-52"/>
    </source>
</evidence>
<keyword evidence="9 13" id="KW-0413">Isomerase</keyword>
<keyword evidence="6 13" id="KW-0663">Pyridoxal phosphate</keyword>
<dbReference type="CDD" id="cd00430">
    <property type="entry name" value="PLPDE_III_AR"/>
    <property type="match status" value="1"/>
</dbReference>
<keyword evidence="4" id="KW-1003">Cell membrane</keyword>
<dbReference type="GO" id="GO:0046677">
    <property type="term" value="P:response to antibiotic"/>
    <property type="evidence" value="ECO:0007669"/>
    <property type="project" value="UniProtKB-KW"/>
</dbReference>
<organism evidence="17 18">
    <name type="scientific">Enterococcus faecium SD2A-2</name>
    <dbReference type="NCBI Taxonomy" id="1244154"/>
    <lineage>
        <taxon>Bacteria</taxon>
        <taxon>Bacillati</taxon>
        <taxon>Bacillota</taxon>
        <taxon>Bacilli</taxon>
        <taxon>Lactobacillales</taxon>
        <taxon>Enterococcaceae</taxon>
        <taxon>Enterococcus</taxon>
    </lineage>
</organism>
<dbReference type="InterPro" id="IPR009006">
    <property type="entry name" value="Ala_racemase/Decarboxylase_C"/>
</dbReference>
<evidence type="ECO:0000256" key="3">
    <source>
        <dbReference type="ARBA" id="ARBA00004651"/>
    </source>
</evidence>
<evidence type="ECO:0000256" key="12">
    <source>
        <dbReference type="ARBA" id="ARBA00061081"/>
    </source>
</evidence>
<dbReference type="AlphaFoldDB" id="A0AB73ACK4"/>
<dbReference type="InterPro" id="IPR001608">
    <property type="entry name" value="Ala_racemase_N"/>
</dbReference>
<dbReference type="EMBL" id="ATIT01000040">
    <property type="protein sequence ID" value="EPI15339.1"/>
    <property type="molecule type" value="Genomic_DNA"/>
</dbReference>
<protein>
    <recommendedName>
        <fullName evidence="13">Alanine racemase</fullName>
        <ecNumber evidence="13">5.1.1.1</ecNumber>
    </recommendedName>
</protein>
<accession>A0AB73ACK4</accession>
<reference evidence="17 18" key="1">
    <citation type="submission" date="2013-06" db="EMBL/GenBank/DDBJ databases">
        <authorList>
            <person name="Weinstock G."/>
            <person name="Sodergren E."/>
            <person name="Lobos E.A."/>
            <person name="Fulton L."/>
            <person name="Fulton R."/>
            <person name="Courtney L."/>
            <person name="Fronick C."/>
            <person name="O'Laughlin M."/>
            <person name="Godfrey J."/>
            <person name="Wilson R.M."/>
            <person name="Miner T."/>
            <person name="Farmer C."/>
            <person name="Delehaunty K."/>
            <person name="Cordes M."/>
            <person name="Minx P."/>
            <person name="Tomlinson C."/>
            <person name="Chen J."/>
            <person name="Wollam A."/>
            <person name="Pepin K.H."/>
            <person name="Bhonagiri V."/>
            <person name="Zhang X."/>
            <person name="Warren W."/>
            <person name="Mitreva M."/>
            <person name="Mardis E.R."/>
            <person name="Wilson R.K."/>
        </authorList>
    </citation>
    <scope>NUCLEOTIDE SEQUENCE [LARGE SCALE GENOMIC DNA]</scope>
    <source>
        <strain evidence="17 18">SD2A-2</strain>
    </source>
</reference>
<dbReference type="SUPFAM" id="SSF51419">
    <property type="entry name" value="PLP-binding barrel"/>
    <property type="match status" value="1"/>
</dbReference>
<comment type="similarity">
    <text evidence="13">Belongs to the alanine racemase family.</text>
</comment>
<comment type="cofactor">
    <cofactor evidence="2 13 14">
        <name>pyridoxal 5'-phosphate</name>
        <dbReference type="ChEBI" id="CHEBI:597326"/>
    </cofactor>
</comment>
<dbReference type="PRINTS" id="PR00992">
    <property type="entry name" value="ALARACEMASE"/>
</dbReference>
<dbReference type="Pfam" id="PF01168">
    <property type="entry name" value="Ala_racemase_N"/>
    <property type="match status" value="1"/>
</dbReference>
<comment type="similarity">
    <text evidence="12">In the C-terminal section; belongs to the alanine racemase family.</text>
</comment>
<dbReference type="PANTHER" id="PTHR30511">
    <property type="entry name" value="ALANINE RACEMASE"/>
    <property type="match status" value="1"/>
</dbReference>
<dbReference type="GO" id="GO:0005829">
    <property type="term" value="C:cytosol"/>
    <property type="evidence" value="ECO:0007669"/>
    <property type="project" value="TreeGrafter"/>
</dbReference>
<dbReference type="InterPro" id="IPR011079">
    <property type="entry name" value="Ala_racemase_C"/>
</dbReference>
<comment type="function">
    <text evidence="13">Catalyzes the interconversion of L-alanine and D-alanine. May also act on other amino acids.</text>
</comment>
<feature type="binding site" evidence="13 15">
    <location>
        <position position="141"/>
    </location>
    <ligand>
        <name>substrate</name>
    </ligand>
</feature>
<evidence type="ECO:0000256" key="14">
    <source>
        <dbReference type="PIRSR" id="PIRSR600821-50"/>
    </source>
</evidence>
<comment type="subcellular location">
    <subcellularLocation>
        <location evidence="3">Cell membrane</location>
        <topology evidence="3">Multi-pass membrane protein</topology>
    </subcellularLocation>
</comment>
<evidence type="ECO:0000256" key="6">
    <source>
        <dbReference type="ARBA" id="ARBA00022898"/>
    </source>
</evidence>
<keyword evidence="8" id="KW-0472">Membrane</keyword>
<evidence type="ECO:0000256" key="10">
    <source>
        <dbReference type="ARBA" id="ARBA00023251"/>
    </source>
</evidence>
<dbReference type="GO" id="GO:0030632">
    <property type="term" value="P:D-alanine biosynthetic process"/>
    <property type="evidence" value="ECO:0007669"/>
    <property type="project" value="UniProtKB-UniRule"/>
</dbReference>
<dbReference type="PROSITE" id="PS00395">
    <property type="entry name" value="ALANINE_RACEMASE"/>
    <property type="match status" value="1"/>
</dbReference>
<evidence type="ECO:0000256" key="8">
    <source>
        <dbReference type="ARBA" id="ARBA00023136"/>
    </source>
</evidence>
<dbReference type="Pfam" id="PF00842">
    <property type="entry name" value="Ala_racemase_C"/>
    <property type="match status" value="1"/>
</dbReference>
<feature type="active site" description="Proton acceptor; specific for L-alanine" evidence="13">
    <location>
        <position position="269"/>
    </location>
</feature>
<dbReference type="SMART" id="SM01005">
    <property type="entry name" value="Ala_racemase_C"/>
    <property type="match status" value="1"/>
</dbReference>
<comment type="similarity">
    <text evidence="11">In the N-terminal section; belongs to the acyltransferase 3 family.</text>
</comment>
<dbReference type="GO" id="GO:0005886">
    <property type="term" value="C:plasma membrane"/>
    <property type="evidence" value="ECO:0007669"/>
    <property type="project" value="UniProtKB-SubCell"/>
</dbReference>
<feature type="modified residue" description="N6-(pyridoxal phosphate)lysine" evidence="13 14">
    <location>
        <position position="41"/>
    </location>
</feature>
<dbReference type="FunFam" id="3.20.20.10:FF:000002">
    <property type="entry name" value="Alanine racemase"/>
    <property type="match status" value="1"/>
</dbReference>
<evidence type="ECO:0000256" key="5">
    <source>
        <dbReference type="ARBA" id="ARBA00022692"/>
    </source>
</evidence>
<dbReference type="InterPro" id="IPR020622">
    <property type="entry name" value="Ala_racemase_pyridoxalP-BS"/>
</dbReference>
<dbReference type="InterPro" id="IPR029066">
    <property type="entry name" value="PLP-binding_barrel"/>
</dbReference>
<dbReference type="HAMAP" id="MF_01201">
    <property type="entry name" value="Ala_racemase"/>
    <property type="match status" value="1"/>
</dbReference>
<comment type="pathway">
    <text evidence="13">Amino-acid biosynthesis; D-alanine biosynthesis; D-alanine from L-alanine: step 1/1.</text>
</comment>
<keyword evidence="7" id="KW-1133">Transmembrane helix</keyword>
<evidence type="ECO:0000256" key="2">
    <source>
        <dbReference type="ARBA" id="ARBA00001933"/>
    </source>
</evidence>
<comment type="catalytic activity">
    <reaction evidence="1 13">
        <text>L-alanine = D-alanine</text>
        <dbReference type="Rhea" id="RHEA:20249"/>
        <dbReference type="ChEBI" id="CHEBI:57416"/>
        <dbReference type="ChEBI" id="CHEBI:57972"/>
        <dbReference type="EC" id="5.1.1.1"/>
    </reaction>
</comment>
<dbReference type="GO" id="GO:0030170">
    <property type="term" value="F:pyridoxal phosphate binding"/>
    <property type="evidence" value="ECO:0007669"/>
    <property type="project" value="UniProtKB-UniRule"/>
</dbReference>
<dbReference type="Gene3D" id="2.40.37.10">
    <property type="entry name" value="Lyase, Ornithine Decarboxylase, Chain A, domain 1"/>
    <property type="match status" value="1"/>
</dbReference>
<evidence type="ECO:0000256" key="1">
    <source>
        <dbReference type="ARBA" id="ARBA00000316"/>
    </source>
</evidence>
<keyword evidence="5" id="KW-0812">Transmembrane</keyword>
<keyword evidence="10" id="KW-0046">Antibiotic resistance</keyword>
<dbReference type="FunFam" id="2.40.37.10:FF:000006">
    <property type="entry name" value="Alanine racemase"/>
    <property type="match status" value="1"/>
</dbReference>
<evidence type="ECO:0000256" key="7">
    <source>
        <dbReference type="ARBA" id="ARBA00022989"/>
    </source>
</evidence>
<evidence type="ECO:0000313" key="18">
    <source>
        <dbReference type="Proteomes" id="UP000014622"/>
    </source>
</evidence>
<dbReference type="NCBIfam" id="TIGR00492">
    <property type="entry name" value="alr"/>
    <property type="match status" value="1"/>
</dbReference>
<feature type="domain" description="Alanine racemase C-terminal" evidence="16">
    <location>
        <begin position="248"/>
        <end position="373"/>
    </location>
</feature>
<dbReference type="PANTHER" id="PTHR30511:SF0">
    <property type="entry name" value="ALANINE RACEMASE, CATABOLIC-RELATED"/>
    <property type="match status" value="1"/>
</dbReference>
<sequence>MMVVAWHRPTKAVIHKKAITENVANEVARLPQGKELFAVVKANGYGHGAVETAEAAVAGGASGFCVSNLDEGVELREAGFTQPILILNMVPYDALALAVAHDLSVTAGTREWLQAAAAILEESKLEMPLSIHLKADTGMGRIGFCTPEEVKEAAAFIRESRVLEWEGLFTHFSTADQSDDTYWNLQKERFMEVLKKLSELPRYVHVSNSATALWHDETIGNMIRYGVAMYGLNPSGHALPEVYPLQPALELVSELIQVKKLPAGEGIGYGETYITPEAEWIGTIPIGYADGWLRKMQGFSLLVEGNYCETIGRVCMDQLMIRLPQEFPVGTKVTLIGKNADKEITMQDVADQLGTIHYEVACGLGQRIPREYQE</sequence>
<evidence type="ECO:0000256" key="4">
    <source>
        <dbReference type="ARBA" id="ARBA00022475"/>
    </source>
</evidence>
<feature type="binding site" evidence="13 15">
    <location>
        <position position="316"/>
    </location>
    <ligand>
        <name>substrate</name>
    </ligand>
</feature>
<dbReference type="SUPFAM" id="SSF50621">
    <property type="entry name" value="Alanine racemase C-terminal domain-like"/>
    <property type="match status" value="1"/>
</dbReference>
<dbReference type="GO" id="GO:0008784">
    <property type="term" value="F:alanine racemase activity"/>
    <property type="evidence" value="ECO:0007669"/>
    <property type="project" value="UniProtKB-UniRule"/>
</dbReference>
<evidence type="ECO:0000259" key="16">
    <source>
        <dbReference type="SMART" id="SM01005"/>
    </source>
</evidence>
<dbReference type="GO" id="GO:0009252">
    <property type="term" value="P:peptidoglycan biosynthetic process"/>
    <property type="evidence" value="ECO:0007669"/>
    <property type="project" value="TreeGrafter"/>
</dbReference>
<proteinExistence type="inferred from homology"/>
<dbReference type="Proteomes" id="UP000014622">
    <property type="component" value="Unassembled WGS sequence"/>
</dbReference>
<evidence type="ECO:0000256" key="11">
    <source>
        <dbReference type="ARBA" id="ARBA00060905"/>
    </source>
</evidence>
<comment type="caution">
    <text evidence="17">The sequence shown here is derived from an EMBL/GenBank/DDBJ whole genome shotgun (WGS) entry which is preliminary data.</text>
</comment>
<name>A0AB73ACK4_ENTFC</name>
<dbReference type="EC" id="5.1.1.1" evidence="13"/>